<proteinExistence type="predicted"/>
<evidence type="ECO:0000313" key="2">
    <source>
        <dbReference type="EMBL" id="OEV05312.1"/>
    </source>
</evidence>
<keyword evidence="3" id="KW-1185">Reference proteome</keyword>
<feature type="compositionally biased region" description="Low complexity" evidence="1">
    <location>
        <begin position="147"/>
        <end position="162"/>
    </location>
</feature>
<evidence type="ECO:0000313" key="3">
    <source>
        <dbReference type="Proteomes" id="UP000176101"/>
    </source>
</evidence>
<comment type="caution">
    <text evidence="2">The sequence shown here is derived from an EMBL/GenBank/DDBJ whole genome shotgun (WGS) entry which is preliminary data.</text>
</comment>
<protein>
    <recommendedName>
        <fullName evidence="4">Gram-positive cocci surface proteins LPxTG domain-containing protein</fullName>
    </recommendedName>
</protein>
<evidence type="ECO:0008006" key="4">
    <source>
        <dbReference type="Google" id="ProtNLM"/>
    </source>
</evidence>
<evidence type="ECO:0000256" key="1">
    <source>
        <dbReference type="SAM" id="MobiDB-lite"/>
    </source>
</evidence>
<accession>A0A1E7KMW2</accession>
<reference evidence="2 3" key="1">
    <citation type="journal article" date="2016" name="Front. Microbiol.">
        <title>Comparative Genomics Analysis of Streptomyces Species Reveals Their Adaptation to the Marine Environment and Their Diversity at the Genomic Level.</title>
        <authorList>
            <person name="Tian X."/>
            <person name="Zhang Z."/>
            <person name="Yang T."/>
            <person name="Chen M."/>
            <person name="Li J."/>
            <person name="Chen F."/>
            <person name="Yang J."/>
            <person name="Li W."/>
            <person name="Zhang B."/>
            <person name="Zhang Z."/>
            <person name="Wu J."/>
            <person name="Zhang C."/>
            <person name="Long L."/>
            <person name="Xiao J."/>
        </authorList>
    </citation>
    <scope>NUCLEOTIDE SEQUENCE [LARGE SCALE GENOMIC DNA]</scope>
    <source>
        <strain evidence="2 3">SCSIO 02100</strain>
    </source>
</reference>
<dbReference type="AlphaFoldDB" id="A0A1E7KMW2"/>
<dbReference type="Proteomes" id="UP000176101">
    <property type="component" value="Unassembled WGS sequence"/>
</dbReference>
<dbReference type="STRING" id="1075402.AN216_03620"/>
<dbReference type="OrthoDB" id="4200847at2"/>
<name>A0A1E7KMW2_9ACTN</name>
<sequence length="260" mass="26424">MRALPLASVVAAAAVSTLLPSTSVTEAHAHAHAPSDRGSVLEIRDEDTGEAVRDGAPKVCTFSLAARDFDGSRRISWHIAQRPADGEDGTIAETGTLTVSHRGSARTDPLSLADGAYTLGWRLDGERKSRGAGDFTVACGDTEPGDRTAAPTRAETEAATTPGSTPSVRPDPPASQPGAVSGTEAPRPTNPRSDRPDTPGGDATAAYDDTASDSPQPAPGGDDLAHSGADVSAGALATAAALLLGAGTYLTLRRRGPADR</sequence>
<gene>
    <name evidence="2" type="ORF">AN216_03620</name>
</gene>
<organism evidence="2 3">
    <name type="scientific">Streptomyces oceani</name>
    <dbReference type="NCBI Taxonomy" id="1075402"/>
    <lineage>
        <taxon>Bacteria</taxon>
        <taxon>Bacillati</taxon>
        <taxon>Actinomycetota</taxon>
        <taxon>Actinomycetes</taxon>
        <taxon>Kitasatosporales</taxon>
        <taxon>Streptomycetaceae</taxon>
        <taxon>Streptomyces</taxon>
    </lineage>
</organism>
<dbReference type="RefSeq" id="WP_070195120.1">
    <property type="nucleotide sequence ID" value="NZ_LJGU01000101.1"/>
</dbReference>
<feature type="compositionally biased region" description="Low complexity" evidence="1">
    <location>
        <begin position="198"/>
        <end position="215"/>
    </location>
</feature>
<dbReference type="EMBL" id="LJGU01000101">
    <property type="protein sequence ID" value="OEV05312.1"/>
    <property type="molecule type" value="Genomic_DNA"/>
</dbReference>
<feature type="region of interest" description="Disordered" evidence="1">
    <location>
        <begin position="126"/>
        <end position="228"/>
    </location>
</feature>